<protein>
    <submittedName>
        <fullName evidence="2">Cell envelope integrity protein CreD</fullName>
    </submittedName>
</protein>
<gene>
    <name evidence="2" type="primary">creD</name>
    <name evidence="2" type="ORF">QTN47_00990</name>
</gene>
<feature type="transmembrane region" description="Helical" evidence="1">
    <location>
        <begin position="23"/>
        <end position="43"/>
    </location>
</feature>
<feature type="transmembrane region" description="Helical" evidence="1">
    <location>
        <begin position="387"/>
        <end position="404"/>
    </location>
</feature>
<dbReference type="PANTHER" id="PTHR30092:SF0">
    <property type="entry name" value="INNER MEMBRANE PROTEIN CRED"/>
    <property type="match status" value="1"/>
</dbReference>
<sequence length="447" mass="49815">MTNPYEPGTVQPRNSNKTLVKGFITGLLILVMLIPTLFVQSLIVERKERQKEVVEEVSSKWAGAQVVSGPYIVVPYVDPLAYSEAQKTGRRNIILLPDDLNLTGDLLPEKRKRSIYNVMLYHSNFNEKGAFKVKLPADIDVKNLLLKDARICVGIKDFKGIEEKMSIAFNGSQYELLPGLPTALIDSRGLSAPVDLTNVDFAKPMPFEIDVRLKGSEMIRFMPLSANSKFALQSSWPNPSFTGNVVPSDYTVSGKGFNATWKFNSANLPFPTVITDSLPDKQDISFGVSLVQPADQYAKTERSIKYAILIIGLSFGLFFIIELLQDKPLHPLQYILVGLALIIFYTLLLSISEFISFNYAYLIAAIATIFLIGMYAQSHFRNRKTSGILTTGLTVLYGFIFALISLEDTALIVGSIALFIILALVMFVTRKINWYNPTFKPSTLNPL</sequence>
<keyword evidence="1" id="KW-1133">Transmembrane helix</keyword>
<dbReference type="Proteomes" id="UP001560573">
    <property type="component" value="Unassembled WGS sequence"/>
</dbReference>
<dbReference type="RefSeq" id="WP_369327435.1">
    <property type="nucleotide sequence ID" value="NZ_JAULBC010000001.1"/>
</dbReference>
<dbReference type="Pfam" id="PF06123">
    <property type="entry name" value="CreD"/>
    <property type="match status" value="1"/>
</dbReference>
<dbReference type="PANTHER" id="PTHR30092">
    <property type="entry name" value="INNER MEMBRANE PROTEIN CRED"/>
    <property type="match status" value="1"/>
</dbReference>
<keyword evidence="1" id="KW-0812">Transmembrane</keyword>
<organism evidence="2 3">
    <name type="scientific">Danxiaibacter flavus</name>
    <dbReference type="NCBI Taxonomy" id="3049108"/>
    <lineage>
        <taxon>Bacteria</taxon>
        <taxon>Pseudomonadati</taxon>
        <taxon>Bacteroidota</taxon>
        <taxon>Chitinophagia</taxon>
        <taxon>Chitinophagales</taxon>
        <taxon>Chitinophagaceae</taxon>
        <taxon>Danxiaibacter</taxon>
    </lineage>
</organism>
<reference evidence="2 3" key="1">
    <citation type="submission" date="2023-07" db="EMBL/GenBank/DDBJ databases">
        <authorList>
            <person name="Lian W.-H."/>
        </authorList>
    </citation>
    <scope>NUCLEOTIDE SEQUENCE [LARGE SCALE GENOMIC DNA]</scope>
    <source>
        <strain evidence="2 3">SYSU DXS3180</strain>
    </source>
</reference>
<feature type="transmembrane region" description="Helical" evidence="1">
    <location>
        <begin position="410"/>
        <end position="429"/>
    </location>
</feature>
<dbReference type="InterPro" id="IPR010364">
    <property type="entry name" value="Uncharacterised_IM_CreD"/>
</dbReference>
<feature type="transmembrane region" description="Helical" evidence="1">
    <location>
        <begin position="306"/>
        <end position="324"/>
    </location>
</feature>
<evidence type="ECO:0000256" key="1">
    <source>
        <dbReference type="SAM" id="Phobius"/>
    </source>
</evidence>
<evidence type="ECO:0000313" key="2">
    <source>
        <dbReference type="EMBL" id="MEX6686046.1"/>
    </source>
</evidence>
<feature type="transmembrane region" description="Helical" evidence="1">
    <location>
        <begin position="357"/>
        <end position="375"/>
    </location>
</feature>
<accession>A0ABV3Z865</accession>
<keyword evidence="3" id="KW-1185">Reference proteome</keyword>
<evidence type="ECO:0000313" key="3">
    <source>
        <dbReference type="Proteomes" id="UP001560573"/>
    </source>
</evidence>
<feature type="transmembrane region" description="Helical" evidence="1">
    <location>
        <begin position="331"/>
        <end position="351"/>
    </location>
</feature>
<keyword evidence="1" id="KW-0472">Membrane</keyword>
<dbReference type="NCBIfam" id="NF008712">
    <property type="entry name" value="PRK11715.1-1"/>
    <property type="match status" value="1"/>
</dbReference>
<proteinExistence type="predicted"/>
<dbReference type="PIRSF" id="PIRSF004548">
    <property type="entry name" value="CreD"/>
    <property type="match status" value="1"/>
</dbReference>
<dbReference type="EMBL" id="JAULBC010000001">
    <property type="protein sequence ID" value="MEX6686046.1"/>
    <property type="molecule type" value="Genomic_DNA"/>
</dbReference>
<comment type="caution">
    <text evidence="2">The sequence shown here is derived from an EMBL/GenBank/DDBJ whole genome shotgun (WGS) entry which is preliminary data.</text>
</comment>
<name>A0ABV3Z865_9BACT</name>